<dbReference type="EC" id="3.1.3.48" evidence="15"/>
<feature type="active site" description="Proton donor" evidence="13">
    <location>
        <position position="174"/>
    </location>
</feature>
<name>F6UD40_CIOIN</name>
<evidence type="ECO:0000256" key="10">
    <source>
        <dbReference type="ARBA" id="ARBA00023163"/>
    </source>
</evidence>
<dbReference type="Gene3D" id="3.40.50.12350">
    <property type="match status" value="1"/>
</dbReference>
<evidence type="ECO:0000256" key="9">
    <source>
        <dbReference type="ARBA" id="ARBA00023159"/>
    </source>
</evidence>
<feature type="binding site" evidence="14">
    <location>
        <position position="172"/>
    </location>
    <ligand>
        <name>Mg(2+)</name>
        <dbReference type="ChEBI" id="CHEBI:18420"/>
    </ligand>
</feature>
<dbReference type="FunFam" id="3.40.50.12350:FF:000001">
    <property type="entry name" value="Eyes absent homolog"/>
    <property type="match status" value="1"/>
</dbReference>
<comment type="cofactor">
    <cofactor evidence="14 15">
        <name>Mg(2+)</name>
        <dbReference type="ChEBI" id="CHEBI:18420"/>
    </cofactor>
    <text evidence="14 15">Binds 1 Mg(2+) ion per subunit.</text>
</comment>
<dbReference type="Pfam" id="PF00702">
    <property type="entry name" value="Hydrolase"/>
    <property type="match status" value="1"/>
</dbReference>
<dbReference type="GO" id="GO:0046872">
    <property type="term" value="F:metal ion binding"/>
    <property type="evidence" value="ECO:0007669"/>
    <property type="project" value="UniProtKB-KW"/>
</dbReference>
<evidence type="ECO:0000256" key="14">
    <source>
        <dbReference type="PIRSR" id="PIRSR628472-2"/>
    </source>
</evidence>
<comment type="similarity">
    <text evidence="2 15">Belongs to the HAD-like hydrolase superfamily. EYA family.</text>
</comment>
<reference evidence="17" key="2">
    <citation type="journal article" date="2008" name="Genome Biol.">
        <title>Improved genome assembly and evidence-based global gene model set for the chordate Ciona intestinalis: new insight into intron and operon populations.</title>
        <authorList>
            <person name="Satou Y."/>
            <person name="Mineta K."/>
            <person name="Ogasawara M."/>
            <person name="Sasakura Y."/>
            <person name="Shoguchi E."/>
            <person name="Ueno K."/>
            <person name="Yamada L."/>
            <person name="Matsumoto J."/>
            <person name="Wasserscheid J."/>
            <person name="Dewar K."/>
            <person name="Wiley G.B."/>
            <person name="Macmil S.L."/>
            <person name="Roe B.A."/>
            <person name="Zeller R.W."/>
            <person name="Hastings K.E."/>
            <person name="Lemaire P."/>
            <person name="Lindquist E."/>
            <person name="Endo T."/>
            <person name="Hotta K."/>
            <person name="Inaba K."/>
        </authorList>
    </citation>
    <scope>NUCLEOTIDE SEQUENCE [LARGE SCALE GENOMIC DNA]</scope>
    <source>
        <strain evidence="17">wild type</strain>
    </source>
</reference>
<keyword evidence="10" id="KW-0804">Transcription</keyword>
<dbReference type="GeneTree" id="ENSGT00950000182978"/>
<evidence type="ECO:0000256" key="8">
    <source>
        <dbReference type="ARBA" id="ARBA00023015"/>
    </source>
</evidence>
<dbReference type="PANTHER" id="PTHR10190:SF16">
    <property type="entry name" value="DEVELOPMENTAL PROTEIN EYES ABSENT"/>
    <property type="match status" value="1"/>
</dbReference>
<evidence type="ECO:0000256" key="4">
    <source>
        <dbReference type="ARBA" id="ARBA00022723"/>
    </source>
</evidence>
<comment type="subcellular location">
    <subcellularLocation>
        <location evidence="1">Nucleus</location>
    </subcellularLocation>
</comment>
<keyword evidence="8 15" id="KW-0805">Transcription regulation</keyword>
<dbReference type="AlphaFoldDB" id="F6UD40"/>
<dbReference type="FunCoup" id="F6UD40">
    <property type="interactions" value="3"/>
</dbReference>
<keyword evidence="4 14" id="KW-0479">Metal-binding</keyword>
<evidence type="ECO:0000313" key="17">
    <source>
        <dbReference type="Ensembl" id="ENSCINP00000017521.3"/>
    </source>
</evidence>
<evidence type="ECO:0000313" key="18">
    <source>
        <dbReference type="Proteomes" id="UP000008144"/>
    </source>
</evidence>
<dbReference type="Proteomes" id="UP000008144">
    <property type="component" value="Chromosome 7"/>
</dbReference>
<dbReference type="GO" id="GO:2001240">
    <property type="term" value="P:negative regulation of extrinsic apoptotic signaling pathway in absence of ligand"/>
    <property type="evidence" value="ECO:0000318"/>
    <property type="project" value="GO_Central"/>
</dbReference>
<dbReference type="GO" id="GO:0030154">
    <property type="term" value="P:cell differentiation"/>
    <property type="evidence" value="ECO:0000318"/>
    <property type="project" value="GO_Central"/>
</dbReference>
<feature type="region of interest" description="Disordered" evidence="16">
    <location>
        <begin position="139"/>
        <end position="162"/>
    </location>
</feature>
<feature type="binding site" evidence="14">
    <location>
        <position position="398"/>
    </location>
    <ligand>
        <name>Mg(2+)</name>
        <dbReference type="ChEBI" id="CHEBI:18420"/>
    </ligand>
</feature>
<dbReference type="GO" id="GO:0005634">
    <property type="term" value="C:nucleus"/>
    <property type="evidence" value="ECO:0000318"/>
    <property type="project" value="GO_Central"/>
</dbReference>
<dbReference type="EMBL" id="EAAA01002558">
    <property type="status" value="NOT_ANNOTATED_CDS"/>
    <property type="molecule type" value="Genomic_DNA"/>
</dbReference>
<dbReference type="InParanoid" id="F6UD40"/>
<evidence type="ECO:0000256" key="1">
    <source>
        <dbReference type="ARBA" id="ARBA00004123"/>
    </source>
</evidence>
<dbReference type="SFLD" id="SFLDS00003">
    <property type="entry name" value="Haloacid_Dehalogenase"/>
    <property type="match status" value="1"/>
</dbReference>
<feature type="active site" description="Nucleophile" evidence="13">
    <location>
        <position position="172"/>
    </location>
</feature>
<dbReference type="STRING" id="7719.ENSCINP00000017521"/>
<dbReference type="PANTHER" id="PTHR10190">
    <property type="entry name" value="EYES ABSENT"/>
    <property type="match status" value="1"/>
</dbReference>
<keyword evidence="9" id="KW-0010">Activator</keyword>
<keyword evidence="11" id="KW-0539">Nucleus</keyword>
<sequence>MQSQFHYPRFPTQTGNRAIKLEGAPQPAYSYVTQGFPAHAQYAIPGAGGGYGYGGHASLTTGHNMNTSQQEGYGGSGYAHYYPTQGGYFPSNTATSVMTSPVTYQLQEPPPGMEARSKLEYSSAEHNIAGEPIKYTVDDLDRRKGGKAKTRNSRKNPSPGPDAQLERVFVWDLDETIIIFHSLLTSSYAQRYGKDASSTCALGLRMEELIFNLADNHLFFNDLEECDQVHIDDVSSDDNGQDLSTYNFSTDGFRSNTGNVCMATGVRGGVDWMRKLAFRYRRIKEMYETYAGNVQSLLPNHGRDAWAQLRSDLENVTDSWLTLAMKSLNIINQRSNCVNVLATTTQLVPALAKLFLYGLGEVFNIENVYSATKIGKESCFERIIQRFGRNVTYVAIGDGRDEEQAAKVHNMPFWRISSHSDLMALHHALEQDYL</sequence>
<keyword evidence="18" id="KW-1185">Reference proteome</keyword>
<evidence type="ECO:0000256" key="12">
    <source>
        <dbReference type="ARBA" id="ARBA00051722"/>
    </source>
</evidence>
<dbReference type="NCBIfam" id="TIGR01658">
    <property type="entry name" value="EYA-cons_domain"/>
    <property type="match status" value="1"/>
</dbReference>
<evidence type="ECO:0000256" key="11">
    <source>
        <dbReference type="ARBA" id="ARBA00023242"/>
    </source>
</evidence>
<comment type="catalytic activity">
    <reaction evidence="12 15">
        <text>O-phospho-L-tyrosyl-[protein] + H2O = L-tyrosyl-[protein] + phosphate</text>
        <dbReference type="Rhea" id="RHEA:10684"/>
        <dbReference type="Rhea" id="RHEA-COMP:10136"/>
        <dbReference type="Rhea" id="RHEA-COMP:20101"/>
        <dbReference type="ChEBI" id="CHEBI:15377"/>
        <dbReference type="ChEBI" id="CHEBI:43474"/>
        <dbReference type="ChEBI" id="CHEBI:46858"/>
        <dbReference type="ChEBI" id="CHEBI:61978"/>
        <dbReference type="EC" id="3.1.3.48"/>
    </reaction>
</comment>
<evidence type="ECO:0000256" key="7">
    <source>
        <dbReference type="ARBA" id="ARBA00022912"/>
    </source>
</evidence>
<dbReference type="SFLD" id="SFLDG01129">
    <property type="entry name" value="C1.5:_HAD__Beta-PGM__Phosphata"/>
    <property type="match status" value="1"/>
</dbReference>
<proteinExistence type="inferred from homology"/>
<dbReference type="GO" id="GO:0004725">
    <property type="term" value="F:protein tyrosine phosphatase activity"/>
    <property type="evidence" value="ECO:0000318"/>
    <property type="project" value="GO_Central"/>
</dbReference>
<evidence type="ECO:0000256" key="13">
    <source>
        <dbReference type="PIRSR" id="PIRSR628472-1"/>
    </source>
</evidence>
<dbReference type="InterPro" id="IPR042577">
    <property type="entry name" value="EYA_dom_metazoan"/>
</dbReference>
<dbReference type="OMA" id="MWENHIL"/>
<keyword evidence="7 15" id="KW-0904">Protein phosphatase</keyword>
<evidence type="ECO:0000256" key="16">
    <source>
        <dbReference type="SAM" id="MobiDB-lite"/>
    </source>
</evidence>
<dbReference type="InterPro" id="IPR006545">
    <property type="entry name" value="EYA_dom"/>
</dbReference>
<evidence type="ECO:0000256" key="3">
    <source>
        <dbReference type="ARBA" id="ARBA00022473"/>
    </source>
</evidence>
<dbReference type="CDD" id="cd02601">
    <property type="entry name" value="HAD_Eya"/>
    <property type="match status" value="1"/>
</dbReference>
<reference evidence="17" key="4">
    <citation type="submission" date="2025-09" db="UniProtKB">
        <authorList>
            <consortium name="Ensembl"/>
        </authorList>
    </citation>
    <scope>IDENTIFICATION</scope>
</reference>
<organism evidence="17 18">
    <name type="scientific">Ciona intestinalis</name>
    <name type="common">Transparent sea squirt</name>
    <name type="synonym">Ascidia intestinalis</name>
    <dbReference type="NCBI Taxonomy" id="7719"/>
    <lineage>
        <taxon>Eukaryota</taxon>
        <taxon>Metazoa</taxon>
        <taxon>Chordata</taxon>
        <taxon>Tunicata</taxon>
        <taxon>Ascidiacea</taxon>
        <taxon>Phlebobranchia</taxon>
        <taxon>Cionidae</taxon>
        <taxon>Ciona</taxon>
    </lineage>
</organism>
<dbReference type="InterPro" id="IPR028472">
    <property type="entry name" value="EYA"/>
</dbReference>
<evidence type="ECO:0000256" key="5">
    <source>
        <dbReference type="ARBA" id="ARBA00022801"/>
    </source>
</evidence>
<reference evidence="17" key="3">
    <citation type="submission" date="2025-08" db="UniProtKB">
        <authorList>
            <consortium name="Ensembl"/>
        </authorList>
    </citation>
    <scope>IDENTIFICATION</scope>
</reference>
<protein>
    <recommendedName>
        <fullName evidence="15">Eyes absent homolog</fullName>
        <ecNumber evidence="15">3.1.3.48</ecNumber>
    </recommendedName>
</protein>
<dbReference type="InterPro" id="IPR038102">
    <property type="entry name" value="EYA_dom_sf"/>
</dbReference>
<dbReference type="Ensembl" id="ENSCINT00000017521.3">
    <property type="protein sequence ID" value="ENSCINP00000017521.3"/>
    <property type="gene ID" value="ENSCING00000008588.3"/>
</dbReference>
<dbReference type="GO" id="GO:0045739">
    <property type="term" value="P:positive regulation of DNA repair"/>
    <property type="evidence" value="ECO:0000318"/>
    <property type="project" value="GO_Central"/>
</dbReference>
<keyword evidence="5 15" id="KW-0378">Hydrolase</keyword>
<evidence type="ECO:0000256" key="15">
    <source>
        <dbReference type="RuleBase" id="RU362036"/>
    </source>
</evidence>
<evidence type="ECO:0000256" key="2">
    <source>
        <dbReference type="ARBA" id="ARBA00010501"/>
    </source>
</evidence>
<feature type="compositionally biased region" description="Basic residues" evidence="16">
    <location>
        <begin position="144"/>
        <end position="154"/>
    </location>
</feature>
<reference evidence="18" key="1">
    <citation type="journal article" date="2002" name="Science">
        <title>The draft genome of Ciona intestinalis: insights into chordate and vertebrate origins.</title>
        <authorList>
            <person name="Dehal P."/>
            <person name="Satou Y."/>
            <person name="Campbell R.K."/>
            <person name="Chapman J."/>
            <person name="Degnan B."/>
            <person name="De Tomaso A."/>
            <person name="Davidson B."/>
            <person name="Di Gregorio A."/>
            <person name="Gelpke M."/>
            <person name="Goodstein D.M."/>
            <person name="Harafuji N."/>
            <person name="Hastings K.E."/>
            <person name="Ho I."/>
            <person name="Hotta K."/>
            <person name="Huang W."/>
            <person name="Kawashima T."/>
            <person name="Lemaire P."/>
            <person name="Martinez D."/>
            <person name="Meinertzhagen I.A."/>
            <person name="Necula S."/>
            <person name="Nonaka M."/>
            <person name="Putnam N."/>
            <person name="Rash S."/>
            <person name="Saiga H."/>
            <person name="Satake M."/>
            <person name="Terry A."/>
            <person name="Yamada L."/>
            <person name="Wang H.G."/>
            <person name="Awazu S."/>
            <person name="Azumi K."/>
            <person name="Boore J."/>
            <person name="Branno M."/>
            <person name="Chin-Bow S."/>
            <person name="DeSantis R."/>
            <person name="Doyle S."/>
            <person name="Francino P."/>
            <person name="Keys D.N."/>
            <person name="Haga S."/>
            <person name="Hayashi H."/>
            <person name="Hino K."/>
            <person name="Imai K.S."/>
            <person name="Inaba K."/>
            <person name="Kano S."/>
            <person name="Kobayashi K."/>
            <person name="Kobayashi M."/>
            <person name="Lee B.I."/>
            <person name="Makabe K.W."/>
            <person name="Manohar C."/>
            <person name="Matassi G."/>
            <person name="Medina M."/>
            <person name="Mochizuki Y."/>
            <person name="Mount S."/>
            <person name="Morishita T."/>
            <person name="Miura S."/>
            <person name="Nakayama A."/>
            <person name="Nishizaka S."/>
            <person name="Nomoto H."/>
            <person name="Ohta F."/>
            <person name="Oishi K."/>
            <person name="Rigoutsos I."/>
            <person name="Sano M."/>
            <person name="Sasaki A."/>
            <person name="Sasakura Y."/>
            <person name="Shoguchi E."/>
            <person name="Shin-i T."/>
            <person name="Spagnuolo A."/>
            <person name="Stainier D."/>
            <person name="Suzuki M.M."/>
            <person name="Tassy O."/>
            <person name="Takatori N."/>
            <person name="Tokuoka M."/>
            <person name="Yagi K."/>
            <person name="Yoshizaki F."/>
            <person name="Wada S."/>
            <person name="Zhang C."/>
            <person name="Hyatt P.D."/>
            <person name="Larimer F."/>
            <person name="Detter C."/>
            <person name="Doggett N."/>
            <person name="Glavina T."/>
            <person name="Hawkins T."/>
            <person name="Richardson P."/>
            <person name="Lucas S."/>
            <person name="Kohara Y."/>
            <person name="Levine M."/>
            <person name="Satoh N."/>
            <person name="Rokhsar D.S."/>
        </authorList>
    </citation>
    <scope>NUCLEOTIDE SEQUENCE [LARGE SCALE GENOMIC DNA]</scope>
</reference>
<dbReference type="HOGENOM" id="CLU_021184_0_1_1"/>
<evidence type="ECO:0000256" key="6">
    <source>
        <dbReference type="ARBA" id="ARBA00022842"/>
    </source>
</evidence>
<keyword evidence="6 14" id="KW-0460">Magnesium</keyword>
<keyword evidence="3" id="KW-0217">Developmental protein</keyword>
<feature type="binding site" evidence="14">
    <location>
        <position position="174"/>
    </location>
    <ligand>
        <name>Mg(2+)</name>
        <dbReference type="ChEBI" id="CHEBI:18420"/>
    </ligand>
</feature>
<accession>F6UD40</accession>